<organism evidence="6 7">
    <name type="scientific">Dictyobacter aurantiacus</name>
    <dbReference type="NCBI Taxonomy" id="1936993"/>
    <lineage>
        <taxon>Bacteria</taxon>
        <taxon>Bacillati</taxon>
        <taxon>Chloroflexota</taxon>
        <taxon>Ktedonobacteria</taxon>
        <taxon>Ktedonobacterales</taxon>
        <taxon>Dictyobacteraceae</taxon>
        <taxon>Dictyobacter</taxon>
    </lineage>
</organism>
<feature type="transmembrane region" description="Helical" evidence="5">
    <location>
        <begin position="107"/>
        <end position="124"/>
    </location>
</feature>
<feature type="transmembrane region" description="Helical" evidence="5">
    <location>
        <begin position="200"/>
        <end position="222"/>
    </location>
</feature>
<sequence>MEDEQQIALAKEPAEVDRMASEPELVAVSSPVVPSLNTGERKEVVKRSRMSAVVVHETIREEGERELRRSPAALALSGLGAGLSMGFSLVTQGLIHACLPPNAPWGPLLENLGYCVGFLIVVLGRQQLFTENTLTAILPLLAHFNRHMILRVARLWAIVLLANLCGALIFAWVISHTEIFTPPIQHAFAQVSMHSLRGGFGLVVLRGIFAGWLIALMVWLLPNSGDTRLHVIIMITYVVALGGFAHIIAGSVDVLYLVNKGIISWLTYLGGFMLPTLIGNILGGVSLVAVLNFAQVASEKLGNGYGGVKP</sequence>
<dbReference type="RefSeq" id="WP_218030938.1">
    <property type="nucleotide sequence ID" value="NZ_BIFQ01000001.1"/>
</dbReference>
<comment type="subcellular location">
    <subcellularLocation>
        <location evidence="1">Membrane</location>
        <topology evidence="1">Multi-pass membrane protein</topology>
    </subcellularLocation>
</comment>
<evidence type="ECO:0000256" key="5">
    <source>
        <dbReference type="SAM" id="Phobius"/>
    </source>
</evidence>
<dbReference type="Gene3D" id="1.20.1080.10">
    <property type="entry name" value="Glycerol uptake facilitator protein"/>
    <property type="match status" value="1"/>
</dbReference>
<feature type="transmembrane region" description="Helical" evidence="5">
    <location>
        <begin position="73"/>
        <end position="95"/>
    </location>
</feature>
<dbReference type="PANTHER" id="PTHR30520">
    <property type="entry name" value="FORMATE TRANSPORTER-RELATED"/>
    <property type="match status" value="1"/>
</dbReference>
<dbReference type="GO" id="GO:0005886">
    <property type="term" value="C:plasma membrane"/>
    <property type="evidence" value="ECO:0007669"/>
    <property type="project" value="TreeGrafter"/>
</dbReference>
<gene>
    <name evidence="6" type="ORF">KDAU_41070</name>
</gene>
<evidence type="ECO:0008006" key="8">
    <source>
        <dbReference type="Google" id="ProtNLM"/>
    </source>
</evidence>
<dbReference type="Proteomes" id="UP000287224">
    <property type="component" value="Unassembled WGS sequence"/>
</dbReference>
<keyword evidence="3 5" id="KW-1133">Transmembrane helix</keyword>
<evidence type="ECO:0000313" key="6">
    <source>
        <dbReference type="EMBL" id="GCE06778.1"/>
    </source>
</evidence>
<keyword evidence="7" id="KW-1185">Reference proteome</keyword>
<reference evidence="7" key="1">
    <citation type="submission" date="2018-12" db="EMBL/GenBank/DDBJ databases">
        <title>Tengunoibacter tsumagoiensis gen. nov., sp. nov., Dictyobacter kobayashii sp. nov., D. alpinus sp. nov., and D. joshuensis sp. nov. and description of Dictyobacteraceae fam. nov. within the order Ktedonobacterales isolated from Tengu-no-mugimeshi.</title>
        <authorList>
            <person name="Wang C.M."/>
            <person name="Zheng Y."/>
            <person name="Sakai Y."/>
            <person name="Toyoda A."/>
            <person name="Minakuchi Y."/>
            <person name="Abe K."/>
            <person name="Yokota A."/>
            <person name="Yabe S."/>
        </authorList>
    </citation>
    <scope>NUCLEOTIDE SEQUENCE [LARGE SCALE GENOMIC DNA]</scope>
    <source>
        <strain evidence="7">S-27</strain>
    </source>
</reference>
<feature type="transmembrane region" description="Helical" evidence="5">
    <location>
        <begin position="272"/>
        <end position="294"/>
    </location>
</feature>
<dbReference type="EMBL" id="BIFQ01000001">
    <property type="protein sequence ID" value="GCE06778.1"/>
    <property type="molecule type" value="Genomic_DNA"/>
</dbReference>
<keyword evidence="4 5" id="KW-0472">Membrane</keyword>
<dbReference type="InterPro" id="IPR000292">
    <property type="entry name" value="For/NO2_transpt"/>
</dbReference>
<evidence type="ECO:0000256" key="3">
    <source>
        <dbReference type="ARBA" id="ARBA00022989"/>
    </source>
</evidence>
<accession>A0A401ZIW8</accession>
<evidence type="ECO:0000313" key="7">
    <source>
        <dbReference type="Proteomes" id="UP000287224"/>
    </source>
</evidence>
<feature type="transmembrane region" description="Helical" evidence="5">
    <location>
        <begin position="155"/>
        <end position="174"/>
    </location>
</feature>
<dbReference type="PANTHER" id="PTHR30520:SF2">
    <property type="entry name" value="INNER MEMBRANE PROTEIN YFDC"/>
    <property type="match status" value="1"/>
</dbReference>
<dbReference type="Pfam" id="PF01226">
    <property type="entry name" value="Form_Nir_trans"/>
    <property type="match status" value="1"/>
</dbReference>
<dbReference type="GO" id="GO:0015499">
    <property type="term" value="F:formate transmembrane transporter activity"/>
    <property type="evidence" value="ECO:0007669"/>
    <property type="project" value="TreeGrafter"/>
</dbReference>
<dbReference type="AlphaFoldDB" id="A0A401ZIW8"/>
<name>A0A401ZIW8_9CHLR</name>
<evidence type="ECO:0000256" key="4">
    <source>
        <dbReference type="ARBA" id="ARBA00023136"/>
    </source>
</evidence>
<keyword evidence="2 5" id="KW-0812">Transmembrane</keyword>
<evidence type="ECO:0000256" key="1">
    <source>
        <dbReference type="ARBA" id="ARBA00004141"/>
    </source>
</evidence>
<proteinExistence type="predicted"/>
<evidence type="ECO:0000256" key="2">
    <source>
        <dbReference type="ARBA" id="ARBA00022692"/>
    </source>
</evidence>
<feature type="transmembrane region" description="Helical" evidence="5">
    <location>
        <begin position="229"/>
        <end position="252"/>
    </location>
</feature>
<protein>
    <recommendedName>
        <fullName evidence="8">Transporter</fullName>
    </recommendedName>
</protein>
<comment type="caution">
    <text evidence="6">The sequence shown here is derived from an EMBL/GenBank/DDBJ whole genome shotgun (WGS) entry which is preliminary data.</text>
</comment>
<dbReference type="InterPro" id="IPR023271">
    <property type="entry name" value="Aquaporin-like"/>
</dbReference>